<keyword evidence="9" id="KW-1185">Reference proteome</keyword>
<dbReference type="SUPFAM" id="SSF53448">
    <property type="entry name" value="Nucleotide-diphospho-sugar transferases"/>
    <property type="match status" value="1"/>
</dbReference>
<accession>A0ABU1T1V2</accession>
<dbReference type="RefSeq" id="WP_309955973.1">
    <property type="nucleotide sequence ID" value="NZ_JAVDUJ010000001.1"/>
</dbReference>
<dbReference type="GO" id="GO:0050518">
    <property type="term" value="F:2-C-methyl-D-erythritol 4-phosphate cytidylyltransferase activity"/>
    <property type="evidence" value="ECO:0007669"/>
    <property type="project" value="UniProtKB-EC"/>
</dbReference>
<dbReference type="PROSITE" id="PS01295">
    <property type="entry name" value="ISPD"/>
    <property type="match status" value="1"/>
</dbReference>
<name>A0ABU1T1V2_9ACTO</name>
<evidence type="ECO:0000256" key="5">
    <source>
        <dbReference type="ARBA" id="ARBA00022695"/>
    </source>
</evidence>
<keyword evidence="6 7" id="KW-0414">Isoprene biosynthesis</keyword>
<gene>
    <name evidence="7" type="primary">ispD</name>
    <name evidence="8" type="ORF">J2S36_000895</name>
</gene>
<reference evidence="8 9" key="1">
    <citation type="submission" date="2023-07" db="EMBL/GenBank/DDBJ databases">
        <title>Sequencing the genomes of 1000 actinobacteria strains.</title>
        <authorList>
            <person name="Klenk H.-P."/>
        </authorList>
    </citation>
    <scope>NUCLEOTIDE SEQUENCE [LARGE SCALE GENOMIC DNA]</scope>
    <source>
        <strain evidence="8 9">DSM 15539</strain>
    </source>
</reference>
<dbReference type="InterPro" id="IPR050088">
    <property type="entry name" value="IspD/TarI_cytidylyltransf_bact"/>
</dbReference>
<protein>
    <recommendedName>
        <fullName evidence="7">2-C-methyl-D-erythritol 4-phosphate cytidylyltransferase</fullName>
        <ecNumber evidence="7">2.7.7.60</ecNumber>
    </recommendedName>
    <alternativeName>
        <fullName evidence="7">4-diphosphocytidyl-2C-methyl-D-erythritol synthase</fullName>
    </alternativeName>
    <alternativeName>
        <fullName evidence="7">MEP cytidylyltransferase</fullName>
        <shortName evidence="7">MCT</shortName>
    </alternativeName>
</protein>
<feature type="site" description="Transition state stabilizer" evidence="7">
    <location>
        <position position="23"/>
    </location>
</feature>
<dbReference type="NCBIfam" id="TIGR00453">
    <property type="entry name" value="ispD"/>
    <property type="match status" value="1"/>
</dbReference>
<evidence type="ECO:0000313" key="8">
    <source>
        <dbReference type="EMBL" id="MDR6939352.1"/>
    </source>
</evidence>
<feature type="site" description="Positions MEP for the nucleophilic attack" evidence="7">
    <location>
        <position position="159"/>
    </location>
</feature>
<evidence type="ECO:0000313" key="9">
    <source>
        <dbReference type="Proteomes" id="UP001266099"/>
    </source>
</evidence>
<keyword evidence="5 7" id="KW-0548">Nucleotidyltransferase</keyword>
<dbReference type="InterPro" id="IPR029044">
    <property type="entry name" value="Nucleotide-diphossugar_trans"/>
</dbReference>
<evidence type="ECO:0000256" key="2">
    <source>
        <dbReference type="ARBA" id="ARBA00004787"/>
    </source>
</evidence>
<dbReference type="InterPro" id="IPR001228">
    <property type="entry name" value="IspD"/>
</dbReference>
<comment type="similarity">
    <text evidence="3 7">Belongs to the IspD/TarI cytidylyltransferase family. IspD subfamily.</text>
</comment>
<feature type="site" description="Transition state stabilizer" evidence="7">
    <location>
        <position position="16"/>
    </location>
</feature>
<dbReference type="InterPro" id="IPR018294">
    <property type="entry name" value="ISPD_synthase_CS"/>
</dbReference>
<dbReference type="EMBL" id="JAVDUJ010000001">
    <property type="protein sequence ID" value="MDR6939352.1"/>
    <property type="molecule type" value="Genomic_DNA"/>
</dbReference>
<dbReference type="HAMAP" id="MF_00108">
    <property type="entry name" value="IspD"/>
    <property type="match status" value="1"/>
</dbReference>
<organism evidence="8 9">
    <name type="scientific">Arcanobacterium hippocoleae</name>
    <dbReference type="NCBI Taxonomy" id="149017"/>
    <lineage>
        <taxon>Bacteria</taxon>
        <taxon>Bacillati</taxon>
        <taxon>Actinomycetota</taxon>
        <taxon>Actinomycetes</taxon>
        <taxon>Actinomycetales</taxon>
        <taxon>Actinomycetaceae</taxon>
        <taxon>Arcanobacterium</taxon>
    </lineage>
</organism>
<dbReference type="CDD" id="cd02516">
    <property type="entry name" value="CDP-ME_synthetase"/>
    <property type="match status" value="1"/>
</dbReference>
<dbReference type="PANTHER" id="PTHR32125">
    <property type="entry name" value="2-C-METHYL-D-ERYTHRITOL 4-PHOSPHATE CYTIDYLYLTRANSFERASE, CHLOROPLASTIC"/>
    <property type="match status" value="1"/>
</dbReference>
<evidence type="ECO:0000256" key="7">
    <source>
        <dbReference type="HAMAP-Rule" id="MF_00108"/>
    </source>
</evidence>
<comment type="caution">
    <text evidence="8">The sequence shown here is derived from an EMBL/GenBank/DDBJ whole genome shotgun (WGS) entry which is preliminary data.</text>
</comment>
<comment type="function">
    <text evidence="7">Catalyzes the formation of 4-diphosphocytidyl-2-C-methyl-D-erythritol from CTP and 2-C-methyl-D-erythritol 4-phosphate (MEP).</text>
</comment>
<feature type="site" description="Positions MEP for the nucleophilic attack" evidence="7">
    <location>
        <position position="219"/>
    </location>
</feature>
<dbReference type="Gene3D" id="3.90.550.10">
    <property type="entry name" value="Spore Coat Polysaccharide Biosynthesis Protein SpsA, Chain A"/>
    <property type="match status" value="1"/>
</dbReference>
<evidence type="ECO:0000256" key="4">
    <source>
        <dbReference type="ARBA" id="ARBA00022679"/>
    </source>
</evidence>
<dbReference type="InterPro" id="IPR034683">
    <property type="entry name" value="IspD/TarI"/>
</dbReference>
<sequence length="240" mass="25291">MQDIAAIIAGAGAGTRLGANLPKALVECGGSPLIVHAVRGMRVAGIENIVVTVPLSWQTEFSTALQRAGLEVQIVIGGNTRQESVANALAVIDTKYVLVHDAARAFTPPELIRSVTEALKAGTNAVIPALPVIDTIKRGHIENESGRRKRIVATATLKREELYAVQTPQGFSRELLLSAHAHGNAFAATAENAATDDAALIELLGESVEILPGDARALKITTPFDLEIAELLAKKTATLK</sequence>
<dbReference type="PANTHER" id="PTHR32125:SF4">
    <property type="entry name" value="2-C-METHYL-D-ERYTHRITOL 4-PHOSPHATE CYTIDYLYLTRANSFERASE, CHLOROPLASTIC"/>
    <property type="match status" value="1"/>
</dbReference>
<keyword evidence="4 7" id="KW-0808">Transferase</keyword>
<comment type="pathway">
    <text evidence="2 7">Isoprenoid biosynthesis; isopentenyl diphosphate biosynthesis via DXP pathway; isopentenyl diphosphate from 1-deoxy-D-xylulose 5-phosphate: step 2/6.</text>
</comment>
<dbReference type="Pfam" id="PF01128">
    <property type="entry name" value="IspD"/>
    <property type="match status" value="1"/>
</dbReference>
<proteinExistence type="inferred from homology"/>
<evidence type="ECO:0000256" key="1">
    <source>
        <dbReference type="ARBA" id="ARBA00001282"/>
    </source>
</evidence>
<evidence type="ECO:0000256" key="3">
    <source>
        <dbReference type="ARBA" id="ARBA00009789"/>
    </source>
</evidence>
<evidence type="ECO:0000256" key="6">
    <source>
        <dbReference type="ARBA" id="ARBA00023229"/>
    </source>
</evidence>
<comment type="catalytic activity">
    <reaction evidence="1 7">
        <text>2-C-methyl-D-erythritol 4-phosphate + CTP + H(+) = 4-CDP-2-C-methyl-D-erythritol + diphosphate</text>
        <dbReference type="Rhea" id="RHEA:13429"/>
        <dbReference type="ChEBI" id="CHEBI:15378"/>
        <dbReference type="ChEBI" id="CHEBI:33019"/>
        <dbReference type="ChEBI" id="CHEBI:37563"/>
        <dbReference type="ChEBI" id="CHEBI:57823"/>
        <dbReference type="ChEBI" id="CHEBI:58262"/>
        <dbReference type="EC" id="2.7.7.60"/>
    </reaction>
</comment>
<dbReference type="Proteomes" id="UP001266099">
    <property type="component" value="Unassembled WGS sequence"/>
</dbReference>
<dbReference type="EC" id="2.7.7.60" evidence="7"/>